<dbReference type="PROSITE" id="PS50011">
    <property type="entry name" value="PROTEIN_KINASE_DOM"/>
    <property type="match status" value="1"/>
</dbReference>
<organism evidence="5 6">
    <name type="scientific">Macrostomum lignano</name>
    <dbReference type="NCBI Taxonomy" id="282301"/>
    <lineage>
        <taxon>Eukaryota</taxon>
        <taxon>Metazoa</taxon>
        <taxon>Spiralia</taxon>
        <taxon>Lophotrochozoa</taxon>
        <taxon>Platyhelminthes</taxon>
        <taxon>Rhabditophora</taxon>
        <taxon>Macrostomorpha</taxon>
        <taxon>Macrostomida</taxon>
        <taxon>Macrostomidae</taxon>
        <taxon>Macrostomum</taxon>
    </lineage>
</organism>
<feature type="compositionally biased region" description="Polar residues" evidence="2">
    <location>
        <begin position="431"/>
        <end position="440"/>
    </location>
</feature>
<feature type="compositionally biased region" description="Low complexity" evidence="2">
    <location>
        <begin position="10"/>
        <end position="21"/>
    </location>
</feature>
<feature type="compositionally biased region" description="Polar residues" evidence="2">
    <location>
        <begin position="374"/>
        <end position="386"/>
    </location>
</feature>
<evidence type="ECO:0000256" key="2">
    <source>
        <dbReference type="SAM" id="MobiDB-lite"/>
    </source>
</evidence>
<feature type="region of interest" description="Disordered" evidence="2">
    <location>
        <begin position="124"/>
        <end position="160"/>
    </location>
</feature>
<keyword evidence="1" id="KW-1015">Disulfide bond</keyword>
<feature type="compositionally biased region" description="Pro residues" evidence="2">
    <location>
        <begin position="413"/>
        <end position="428"/>
    </location>
</feature>
<dbReference type="PANTHER" id="PTHR10083">
    <property type="entry name" value="KUNITZ-TYPE PROTEASE INHIBITOR-RELATED"/>
    <property type="match status" value="1"/>
</dbReference>
<feature type="region of interest" description="Disordered" evidence="2">
    <location>
        <begin position="1263"/>
        <end position="1330"/>
    </location>
</feature>
<dbReference type="InterPro" id="IPR011009">
    <property type="entry name" value="Kinase-like_dom_sf"/>
</dbReference>
<keyword evidence="5" id="KW-1185">Reference proteome</keyword>
<dbReference type="InterPro" id="IPR050098">
    <property type="entry name" value="TFPI/VKTCI-like"/>
</dbReference>
<name>A0A1I8GTI0_9PLAT</name>
<feature type="domain" description="BPTI/Kunitz inhibitor" evidence="4">
    <location>
        <begin position="445"/>
        <end position="499"/>
    </location>
</feature>
<feature type="domain" description="BPTI/Kunitz inhibitor" evidence="4">
    <location>
        <begin position="594"/>
        <end position="649"/>
    </location>
</feature>
<accession>A0A1I8GTI0</accession>
<protein>
    <submittedName>
        <fullName evidence="6">BPTI/Kunitz inhibitor domain-containing protein</fullName>
    </submittedName>
</protein>
<evidence type="ECO:0000259" key="4">
    <source>
        <dbReference type="PROSITE" id="PS50279"/>
    </source>
</evidence>
<feature type="compositionally biased region" description="Basic residues" evidence="2">
    <location>
        <begin position="745"/>
        <end position="761"/>
    </location>
</feature>
<dbReference type="Gene3D" id="1.10.510.10">
    <property type="entry name" value="Transferase(Phosphotransferase) domain 1"/>
    <property type="match status" value="1"/>
</dbReference>
<feature type="region of interest" description="Disordered" evidence="2">
    <location>
        <begin position="805"/>
        <end position="824"/>
    </location>
</feature>
<evidence type="ECO:0000313" key="5">
    <source>
        <dbReference type="Proteomes" id="UP000095280"/>
    </source>
</evidence>
<evidence type="ECO:0000256" key="1">
    <source>
        <dbReference type="ARBA" id="ARBA00023157"/>
    </source>
</evidence>
<dbReference type="InterPro" id="IPR002223">
    <property type="entry name" value="Kunitz_BPTI"/>
</dbReference>
<dbReference type="SMART" id="SM00220">
    <property type="entry name" value="S_TKc"/>
    <property type="match status" value="1"/>
</dbReference>
<evidence type="ECO:0000259" key="3">
    <source>
        <dbReference type="PROSITE" id="PS50011"/>
    </source>
</evidence>
<dbReference type="InterPro" id="IPR000719">
    <property type="entry name" value="Prot_kinase_dom"/>
</dbReference>
<dbReference type="Proteomes" id="UP000095280">
    <property type="component" value="Unplaced"/>
</dbReference>
<dbReference type="SUPFAM" id="SSF56112">
    <property type="entry name" value="Protein kinase-like (PK-like)"/>
    <property type="match status" value="1"/>
</dbReference>
<dbReference type="Gene3D" id="4.10.410.10">
    <property type="entry name" value="Pancreatic trypsin inhibitor Kunitz domain"/>
    <property type="match status" value="2"/>
</dbReference>
<proteinExistence type="predicted"/>
<feature type="compositionally biased region" description="Low complexity" evidence="2">
    <location>
        <begin position="1315"/>
        <end position="1330"/>
    </location>
</feature>
<reference evidence="6" key="1">
    <citation type="submission" date="2016-11" db="UniProtKB">
        <authorList>
            <consortium name="WormBaseParasite"/>
        </authorList>
    </citation>
    <scope>IDENTIFICATION</scope>
</reference>
<feature type="compositionally biased region" description="Polar residues" evidence="2">
    <location>
        <begin position="1276"/>
        <end position="1286"/>
    </location>
</feature>
<feature type="compositionally biased region" description="Low complexity" evidence="2">
    <location>
        <begin position="128"/>
        <end position="151"/>
    </location>
</feature>
<dbReference type="WBParaSite" id="maker-uti_cns_0003054-snap-gene-0.2-mRNA-1">
    <property type="protein sequence ID" value="maker-uti_cns_0003054-snap-gene-0.2-mRNA-1"/>
    <property type="gene ID" value="maker-uti_cns_0003054-snap-gene-0.2"/>
</dbReference>
<feature type="region of interest" description="Disordered" evidence="2">
    <location>
        <begin position="1"/>
        <end position="21"/>
    </location>
</feature>
<feature type="domain" description="Protein kinase" evidence="3">
    <location>
        <begin position="884"/>
        <end position="1224"/>
    </location>
</feature>
<dbReference type="GO" id="GO:0005524">
    <property type="term" value="F:ATP binding"/>
    <property type="evidence" value="ECO:0007669"/>
    <property type="project" value="InterPro"/>
</dbReference>
<dbReference type="GO" id="GO:0004672">
    <property type="term" value="F:protein kinase activity"/>
    <property type="evidence" value="ECO:0007669"/>
    <property type="project" value="InterPro"/>
</dbReference>
<dbReference type="PROSITE" id="PS50279">
    <property type="entry name" value="BPTI_KUNITZ_2"/>
    <property type="match status" value="2"/>
</dbReference>
<dbReference type="SUPFAM" id="SSF57362">
    <property type="entry name" value="BPTI-like"/>
    <property type="match status" value="2"/>
</dbReference>
<dbReference type="SMART" id="SM00131">
    <property type="entry name" value="KU"/>
    <property type="match status" value="2"/>
</dbReference>
<evidence type="ECO:0000313" key="6">
    <source>
        <dbReference type="WBParaSite" id="maker-uti_cns_0003054-snap-gene-0.2-mRNA-1"/>
    </source>
</evidence>
<feature type="region of interest" description="Disordered" evidence="2">
    <location>
        <begin position="735"/>
        <end position="795"/>
    </location>
</feature>
<dbReference type="InterPro" id="IPR036880">
    <property type="entry name" value="Kunitz_BPTI_sf"/>
</dbReference>
<dbReference type="GO" id="GO:0005615">
    <property type="term" value="C:extracellular space"/>
    <property type="evidence" value="ECO:0007669"/>
    <property type="project" value="TreeGrafter"/>
</dbReference>
<feature type="compositionally biased region" description="Pro residues" evidence="2">
    <location>
        <begin position="810"/>
        <end position="819"/>
    </location>
</feature>
<feature type="region of interest" description="Disordered" evidence="2">
    <location>
        <begin position="372"/>
        <end position="441"/>
    </location>
</feature>
<feature type="compositionally biased region" description="Basic and acidic residues" evidence="2">
    <location>
        <begin position="1294"/>
        <end position="1303"/>
    </location>
</feature>
<dbReference type="CDD" id="cd00109">
    <property type="entry name" value="Kunitz-type"/>
    <property type="match status" value="1"/>
</dbReference>
<dbReference type="PANTHER" id="PTHR10083:SF374">
    <property type="entry name" value="BPTI_KUNITZ INHIBITOR DOMAIN-CONTAINING PROTEIN"/>
    <property type="match status" value="1"/>
</dbReference>
<sequence>GGGSGGVEGGVFSSNGPDGAAPTWWQWTPTGPPAVAHCNPTTIILAPCRPCRPPRIQQLPEPKAELSQPPAWLSSPAVELCADPLGKHQGPSRTRNAARPLVRRGPVYRLSAGGSRAWFLAPDEAETTTESPADTATSADATPTANTAADAGKVQEASPEHRRIVEQNLLRLAQSTQAPEPDHVTKAYWPADQLPAWLPHQVRQQFELDNQESVRQRIGVPRTSSTTATPAVEHVTRDYWENFPNWVNLKVKEEIQRENREFVRRLSNTGTEADATTEPPAEHVTRTHWEALPSWLNADVRRQFELDNRMAADQMFGRANSQPAATTQAAFEHVTRDYWENLPAWLPKQVRDELATENRRYMMRLAGIEESTLPPRTTLATLQPTTESRRRPSEVRVASRRIESAELRQPQPSTEPPTQPPTQPPTPPMRQISTVKSSEQLPPKCRQQLDWRNQPKCSSSRSKWTFDLVEMKCKWFAHYGCQLDNGNIFNSLTECQNYCVRGILDPCEVVRCKKYTLYQSRCFLLEDAECRDRVMRNYSYILDIEMRRIIAENDVLLKCQPPVARCINTAPEVGHPSFESSPTYIHAASLPAHCELPQDRGFCSDKSRVRLARVYFYSKRQNQCKFMVNFGCSRNQNYFNSLADCYNSCGLETAEAEAVDSSSVYTGQQQGEGGRLAEIFISPASPCHLSRLAAKFAKLMRRPHLSRQRILNPERTSATSRISCRDGHMATQTTHAMKSSMAKAARGRCRTARSAHRRRQIRGNTLRPTGRRSGPLDTDDAAAMRPPEEGEGAELPQAEKSTAANISLLPPSPPPPPLGPRSLTSLSSTRRLAYSVSMATVATAVDALEEGGSAPMRLRLPRNGGRPPRWLEREIRAVTADCVCCCPMLLRSGGYADILLAVRRPRQPEGAEEQLEEAPPQPDRTGALAELRLLMSGDGRTVGGGAELAAVKLPKTSLSREAAQKSFKKAKRALDALKDSGSPGISLMTGWSRQHSLEIYRLCPSDLAAAARHIRASGDRRLRFIPESFLLFWAAQLAEAVAALHEFGVLHCDLHPENVLLDADGNLLLHDFGLSKRLPPEASGGPESSRSSMAARRSAWLRVPRKFREDFGQFALRDAGWWPPELAEAFRGRDGGLPRHMNATVDWFGLGASLFALRTGRYPPARLLADSAQLAGQLAGARDSRQAQLSAEFVDLVVQLLQPGIPERLGYRGGGREVLSHHCFARSPLFAGCPDWEARRDRIRQRALPRPYSIDLKQLSETHSAAGPQCPAQALGSAQRTETMRQFSRPGHSCSDKQPHDAPRPLCLPSAGRSPEPLQAAQEPPEPRPAVAEQLPQRLQAAPVLQQGPLAHRHRVPALRVRQLIGRHVDALRQEPPLLRAQRLQR</sequence>
<dbReference type="Pfam" id="PF00069">
    <property type="entry name" value="Pkinase"/>
    <property type="match status" value="1"/>
</dbReference>
<dbReference type="GO" id="GO:0004867">
    <property type="term" value="F:serine-type endopeptidase inhibitor activity"/>
    <property type="evidence" value="ECO:0007669"/>
    <property type="project" value="InterPro"/>
</dbReference>
<dbReference type="Pfam" id="PF00014">
    <property type="entry name" value="Kunitz_BPTI"/>
    <property type="match status" value="2"/>
</dbReference>